<dbReference type="RefSeq" id="WP_172036657.1">
    <property type="nucleotide sequence ID" value="NZ_AP017302.1"/>
</dbReference>
<organism evidence="1 2">
    <name type="scientific">Pseudomonas aeruginosa</name>
    <dbReference type="NCBI Taxonomy" id="287"/>
    <lineage>
        <taxon>Bacteria</taxon>
        <taxon>Pseudomonadati</taxon>
        <taxon>Pseudomonadota</taxon>
        <taxon>Gammaproteobacteria</taxon>
        <taxon>Pseudomonadales</taxon>
        <taxon>Pseudomonadaceae</taxon>
        <taxon>Pseudomonas</taxon>
    </lineage>
</organism>
<protein>
    <submittedName>
        <fullName evidence="1">Uncharacterized protein</fullName>
    </submittedName>
</protein>
<accession>A0AAQ3LWJ5</accession>
<proteinExistence type="predicted"/>
<evidence type="ECO:0000313" key="2">
    <source>
        <dbReference type="Proteomes" id="UP001297540"/>
    </source>
</evidence>
<reference evidence="1" key="2">
    <citation type="submission" date="2023-10" db="EMBL/GenBank/DDBJ databases">
        <title>Pathogen: clinical or host-associated sample.</title>
        <authorList>
            <person name="Hergert J."/>
            <person name="Casey R."/>
            <person name="Wagner J."/>
            <person name="Young E.L."/>
            <person name="Oakeson K.F."/>
        </authorList>
    </citation>
    <scope>NUCLEOTIDE SEQUENCE</scope>
    <source>
        <strain evidence="1">2021CK-01020</strain>
    </source>
</reference>
<dbReference type="Proteomes" id="UP001297540">
    <property type="component" value="Chromosome"/>
</dbReference>
<gene>
    <name evidence="1" type="ORF">L4V69_10805</name>
</gene>
<dbReference type="EMBL" id="CP136986">
    <property type="protein sequence ID" value="WOS81582.1"/>
    <property type="molecule type" value="Genomic_DNA"/>
</dbReference>
<name>A0AAQ3LWJ5_PSEAI</name>
<evidence type="ECO:0000313" key="1">
    <source>
        <dbReference type="EMBL" id="WOS81582.1"/>
    </source>
</evidence>
<sequence length="67" mass="7115">MSADKAAALLDLATVASFTVAPHNNKNKGDPNDFKSVTAMLQFFLRYEYPPPADNVGTCPKCIGSPG</sequence>
<reference evidence="1" key="1">
    <citation type="submission" date="2023-06" db="EMBL/GenBank/DDBJ databases">
        <authorList>
            <consortium name="Clinical and Environmental Microbiology Branch: Whole genome sequencing antimicrobial resistance pathogens in the healthcare setting"/>
        </authorList>
    </citation>
    <scope>NUCLEOTIDE SEQUENCE</scope>
    <source>
        <strain evidence="1">2021CK-01020</strain>
    </source>
</reference>
<dbReference type="AlphaFoldDB" id="A0AAQ3LWJ5"/>